<evidence type="ECO:0000313" key="2">
    <source>
        <dbReference type="Proteomes" id="UP000176614"/>
    </source>
</evidence>
<comment type="caution">
    <text evidence="1">The sequence shown here is derived from an EMBL/GenBank/DDBJ whole genome shotgun (WGS) entry which is preliminary data.</text>
</comment>
<dbReference type="EMBL" id="MEVT01000008">
    <property type="protein sequence ID" value="OGC63250.1"/>
    <property type="molecule type" value="Genomic_DNA"/>
</dbReference>
<accession>A0A1F4W1L3</accession>
<name>A0A1F4W1L3_UNCKA</name>
<sequence>MKYGSLRASYHANIDENSPEDIAKRLVNILDWLLHLERAPWLLEMAILLEVSPEFLPYVCKAFGFSYPMKMGERANLGINRELMVAVKSNGALTGRKIVLLGHVLHVGE</sequence>
<proteinExistence type="predicted"/>
<organism evidence="1 2">
    <name type="scientific">candidate division WWE3 bacterium RIFOXYA2_FULL_46_9</name>
    <dbReference type="NCBI Taxonomy" id="1802636"/>
    <lineage>
        <taxon>Bacteria</taxon>
        <taxon>Katanobacteria</taxon>
    </lineage>
</organism>
<gene>
    <name evidence="1" type="ORF">A2264_01005</name>
</gene>
<dbReference type="Proteomes" id="UP000176614">
    <property type="component" value="Unassembled WGS sequence"/>
</dbReference>
<dbReference type="AlphaFoldDB" id="A0A1F4W1L3"/>
<evidence type="ECO:0000313" key="1">
    <source>
        <dbReference type="EMBL" id="OGC63250.1"/>
    </source>
</evidence>
<protein>
    <submittedName>
        <fullName evidence="1">Uncharacterized protein</fullName>
    </submittedName>
</protein>
<reference evidence="1 2" key="1">
    <citation type="journal article" date="2016" name="Nat. Commun.">
        <title>Thousands of microbial genomes shed light on interconnected biogeochemical processes in an aquifer system.</title>
        <authorList>
            <person name="Anantharaman K."/>
            <person name="Brown C.T."/>
            <person name="Hug L.A."/>
            <person name="Sharon I."/>
            <person name="Castelle C.J."/>
            <person name="Probst A.J."/>
            <person name="Thomas B.C."/>
            <person name="Singh A."/>
            <person name="Wilkins M.J."/>
            <person name="Karaoz U."/>
            <person name="Brodie E.L."/>
            <person name="Williams K.H."/>
            <person name="Hubbard S.S."/>
            <person name="Banfield J.F."/>
        </authorList>
    </citation>
    <scope>NUCLEOTIDE SEQUENCE [LARGE SCALE GENOMIC DNA]</scope>
</reference>